<organism evidence="1 2">
    <name type="scientific">Vitreoscilla stercoraria</name>
    <dbReference type="NCBI Taxonomy" id="61"/>
    <lineage>
        <taxon>Bacteria</taxon>
        <taxon>Pseudomonadati</taxon>
        <taxon>Pseudomonadota</taxon>
        <taxon>Betaproteobacteria</taxon>
        <taxon>Neisseriales</taxon>
        <taxon>Neisseriaceae</taxon>
        <taxon>Vitreoscilla</taxon>
    </lineage>
</organism>
<reference evidence="1" key="2">
    <citation type="journal article" date="2022" name="Res Sq">
        <title>Evolution of multicellular longitudinally dividing oral cavity symbionts (Neisseriaceae).</title>
        <authorList>
            <person name="Nyongesa S."/>
            <person name="Weber P."/>
            <person name="Bernet E."/>
            <person name="Pullido F."/>
            <person name="Nieckarz M."/>
            <person name="Delaby M."/>
            <person name="Nieves C."/>
            <person name="Viehboeck T."/>
            <person name="Krause N."/>
            <person name="Rivera-Millot A."/>
            <person name="Nakamura A."/>
            <person name="Vischer N."/>
            <person name="VanNieuwenhze M."/>
            <person name="Brun Y."/>
            <person name="Cava F."/>
            <person name="Bulgheresi S."/>
            <person name="Veyrier F."/>
        </authorList>
    </citation>
    <scope>NUCLEOTIDE SEQUENCE</scope>
    <source>
        <strain evidence="1">SAG 1488-6</strain>
    </source>
</reference>
<protein>
    <submittedName>
        <fullName evidence="1">Uncharacterized protein</fullName>
    </submittedName>
</protein>
<keyword evidence="2" id="KW-1185">Reference proteome</keyword>
<gene>
    <name evidence="1" type="ORF">LVJ81_04785</name>
</gene>
<evidence type="ECO:0000313" key="1">
    <source>
        <dbReference type="EMBL" id="UOO93347.1"/>
    </source>
</evidence>
<name>A0ABY4ED19_VITST</name>
<dbReference type="RefSeq" id="WP_019959083.1">
    <property type="nucleotide sequence ID" value="NZ_CP091512.1"/>
</dbReference>
<dbReference type="EMBL" id="CP091512">
    <property type="protein sequence ID" value="UOO93347.1"/>
    <property type="molecule type" value="Genomic_DNA"/>
</dbReference>
<evidence type="ECO:0000313" key="2">
    <source>
        <dbReference type="Proteomes" id="UP000832034"/>
    </source>
</evidence>
<reference evidence="1" key="1">
    <citation type="submission" date="2021-12" db="EMBL/GenBank/DDBJ databases">
        <authorList>
            <person name="Veyrier F.J."/>
        </authorList>
    </citation>
    <scope>NUCLEOTIDE SEQUENCE</scope>
    <source>
        <strain evidence="1">SAG 1488-6</strain>
    </source>
</reference>
<sequence>MSLQHKETGKVYKVESRTEFGPMFFLDVAYKLPDRGLTEAIGSETEKLFRKYKG</sequence>
<proteinExistence type="predicted"/>
<accession>A0ABY4ED19</accession>
<dbReference type="Proteomes" id="UP000832034">
    <property type="component" value="Chromosome"/>
</dbReference>